<feature type="compositionally biased region" description="Basic and acidic residues" evidence="1">
    <location>
        <begin position="480"/>
        <end position="505"/>
    </location>
</feature>
<protein>
    <submittedName>
        <fullName evidence="2">Uncharacterized protein</fullName>
    </submittedName>
</protein>
<feature type="compositionally biased region" description="Polar residues" evidence="1">
    <location>
        <begin position="341"/>
        <end position="350"/>
    </location>
</feature>
<organism evidence="2 3">
    <name type="scientific">Nocardia amikacinitolerans</name>
    <dbReference type="NCBI Taxonomy" id="756689"/>
    <lineage>
        <taxon>Bacteria</taxon>
        <taxon>Bacillati</taxon>
        <taxon>Actinomycetota</taxon>
        <taxon>Actinomycetes</taxon>
        <taxon>Mycobacteriales</taxon>
        <taxon>Nocardiaceae</taxon>
        <taxon>Nocardia</taxon>
    </lineage>
</organism>
<dbReference type="EMBL" id="OBEG01000004">
    <property type="protein sequence ID" value="SNY87496.1"/>
    <property type="molecule type" value="Genomic_DNA"/>
</dbReference>
<feature type="region of interest" description="Disordered" evidence="1">
    <location>
        <begin position="331"/>
        <end position="508"/>
    </location>
</feature>
<evidence type="ECO:0000313" key="2">
    <source>
        <dbReference type="EMBL" id="SNY87496.1"/>
    </source>
</evidence>
<feature type="compositionally biased region" description="Low complexity" evidence="1">
    <location>
        <begin position="464"/>
        <end position="476"/>
    </location>
</feature>
<evidence type="ECO:0000313" key="3">
    <source>
        <dbReference type="Proteomes" id="UP000219565"/>
    </source>
</evidence>
<keyword evidence="3" id="KW-1185">Reference proteome</keyword>
<dbReference type="Proteomes" id="UP000219565">
    <property type="component" value="Unassembled WGS sequence"/>
</dbReference>
<proteinExistence type="predicted"/>
<evidence type="ECO:0000256" key="1">
    <source>
        <dbReference type="SAM" id="MobiDB-lite"/>
    </source>
</evidence>
<name>A0A285LUZ0_9NOCA</name>
<gene>
    <name evidence="2" type="ORF">SAMN04244553_4443</name>
</gene>
<sequence length="637" mass="66990">MVLDEVWRKLDGVEALSGPQGGPLRRTVKLVLDPLVIRPVQHPSCAGAILTADGATLLATRIYAAADVLRATAAWFTLLKQVRRALRITEGNPQDLYFQRCFELATTAGHPDPVRDKQTAEAALRDIHEFAAGRTTQALKEHLTDAEVARKLGGLIEIAWRRRPSAVRGDHTAGFEKLLDACANSRVTGDGQPELDRLVAAHAGTHSGIDLWHRASGGSANELGLTAHPLPHPPALGTSASKADLGLPFDRTIYERVFTVLQASSERAELPPIPELVTDEIARSCAPWALLDETLRVAAATGAALAVGLSPFGVMRGESVGVGRVRHLADAGRTDRGGTAGNAQSGTGATDTGRAALDSVAPGNRGSAVHIPHADRSDGASSALGDRGDTAEVGRSNRSGAADVLRPDHGGAGEVRQTDRGGAAGAARADRVSAAEGAAVERGSAANLARPGRGGAADADRLSAAEAATAERGSAANLTRPDRSGAADADRLSAADGARPRRDDAADTTWAARRAAAPYGVARETAAHQAINNRWRREAYVLQARRLAVHEAEEASGPLAQIAAELRTPWRPYLRRLWVRLHGRDVRAVPVGEPEELWDLLDGVARSVILDHRTKVKNALSASAVAGEFGSTESRAS</sequence>
<dbReference type="AlphaFoldDB" id="A0A285LUZ0"/>
<feature type="compositionally biased region" description="Basic and acidic residues" evidence="1">
    <location>
        <begin position="405"/>
        <end position="419"/>
    </location>
</feature>
<reference evidence="2 3" key="1">
    <citation type="submission" date="2017-09" db="EMBL/GenBank/DDBJ databases">
        <authorList>
            <person name="Ehlers B."/>
            <person name="Leendertz F.H."/>
        </authorList>
    </citation>
    <scope>NUCLEOTIDE SEQUENCE [LARGE SCALE GENOMIC DNA]</scope>
    <source>
        <strain evidence="2 3">DSM 45537</strain>
    </source>
</reference>
<dbReference type="STRING" id="1379680.GCA_001612615_03765"/>
<accession>A0A285LUZ0</accession>